<dbReference type="Proteomes" id="UP000823615">
    <property type="component" value="Unassembled WGS sequence"/>
</dbReference>
<reference evidence="1" key="2">
    <citation type="journal article" date="2021" name="PeerJ">
        <title>Extensive microbial diversity within the chicken gut microbiome revealed by metagenomics and culture.</title>
        <authorList>
            <person name="Gilroy R."/>
            <person name="Ravi A."/>
            <person name="Getino M."/>
            <person name="Pursley I."/>
            <person name="Horton D.L."/>
            <person name="Alikhan N.F."/>
            <person name="Baker D."/>
            <person name="Gharbi K."/>
            <person name="Hall N."/>
            <person name="Watson M."/>
            <person name="Adriaenssens E.M."/>
            <person name="Foster-Nyarko E."/>
            <person name="Jarju S."/>
            <person name="Secka A."/>
            <person name="Antonio M."/>
            <person name="Oren A."/>
            <person name="Chaudhuri R.R."/>
            <person name="La Ragione R."/>
            <person name="Hildebrand F."/>
            <person name="Pallen M.J."/>
        </authorList>
    </citation>
    <scope>NUCLEOTIDE SEQUENCE</scope>
    <source>
        <strain evidence="1">7293</strain>
    </source>
</reference>
<dbReference type="EMBL" id="JADIMT010000050">
    <property type="protein sequence ID" value="MBO8436075.1"/>
    <property type="molecule type" value="Genomic_DNA"/>
</dbReference>
<comment type="caution">
    <text evidence="1">The sequence shown here is derived from an EMBL/GenBank/DDBJ whole genome shotgun (WGS) entry which is preliminary data.</text>
</comment>
<dbReference type="AlphaFoldDB" id="A0A9D9E1C7"/>
<organism evidence="1 2">
    <name type="scientific">Candidatus Ornithospirochaeta stercoripullorum</name>
    <dbReference type="NCBI Taxonomy" id="2840899"/>
    <lineage>
        <taxon>Bacteria</taxon>
        <taxon>Pseudomonadati</taxon>
        <taxon>Spirochaetota</taxon>
        <taxon>Spirochaetia</taxon>
        <taxon>Spirochaetales</taxon>
        <taxon>Spirochaetaceae</taxon>
        <taxon>Spirochaetaceae incertae sedis</taxon>
        <taxon>Candidatus Ornithospirochaeta</taxon>
    </lineage>
</organism>
<protein>
    <submittedName>
        <fullName evidence="1">Uncharacterized protein</fullName>
    </submittedName>
</protein>
<sequence length="60" mass="6604">MEVRGSVSAVVATRLDGTYSMCMHLIMIKDDELAEVEAVKYTGFSCDGADWLLVFKLVST</sequence>
<name>A0A9D9E1C7_9SPIO</name>
<reference evidence="1" key="1">
    <citation type="submission" date="2020-10" db="EMBL/GenBank/DDBJ databases">
        <authorList>
            <person name="Gilroy R."/>
        </authorList>
    </citation>
    <scope>NUCLEOTIDE SEQUENCE</scope>
    <source>
        <strain evidence="1">7293</strain>
    </source>
</reference>
<gene>
    <name evidence="1" type="ORF">IAA97_03760</name>
</gene>
<evidence type="ECO:0000313" key="1">
    <source>
        <dbReference type="EMBL" id="MBO8436075.1"/>
    </source>
</evidence>
<proteinExistence type="predicted"/>
<accession>A0A9D9E1C7</accession>
<evidence type="ECO:0000313" key="2">
    <source>
        <dbReference type="Proteomes" id="UP000823615"/>
    </source>
</evidence>